<reference evidence="2 3" key="1">
    <citation type="submission" date="2019-01" db="EMBL/GenBank/DDBJ databases">
        <title>Whole genome shotgun sequencing of Pseudomonas spp. isolated by its ability to degrade furfural.</title>
        <authorList>
            <person name="Donoso R."/>
            <person name="Farkas C."/>
            <person name="Villegas P."/>
            <person name="Gonzales-Toro F."/>
            <person name="Guajardo-Parra M."/>
            <person name="Araya-Nail M."/>
            <person name="Morgante V."/>
            <person name="Perez-Pantoja D."/>
        </authorList>
    </citation>
    <scope>NUCLEOTIDE SEQUENCE [LARGE SCALE GENOMIC DNA]</scope>
    <source>
        <strain evidence="2 3">VN231</strain>
    </source>
</reference>
<dbReference type="Proteomes" id="UP000317327">
    <property type="component" value="Unassembled WGS sequence"/>
</dbReference>
<comment type="caution">
    <text evidence="2">The sequence shown here is derived from an EMBL/GenBank/DDBJ whole genome shotgun (WGS) entry which is preliminary data.</text>
</comment>
<proteinExistence type="predicted"/>
<accession>A0ABD7RY90</accession>
<sequence>MSAWLKLVPAWGWSVVGGLVLAALIGLGQQIRINSLQGDLATERQARLEDAGKLGACRTTRTNLLGQVIEQNAALADLRASAMERAARAKDLQQQAEVEAQQADQQAQLVLQERSPAGADVCAAASAAFDAELKRERGL</sequence>
<protein>
    <recommendedName>
        <fullName evidence="4">DUF2570 domain-containing protein</fullName>
    </recommendedName>
</protein>
<dbReference type="EMBL" id="SCFV01000003">
    <property type="protein sequence ID" value="TRO19379.1"/>
    <property type="molecule type" value="Genomic_DNA"/>
</dbReference>
<organism evidence="2 3">
    <name type="scientific">Ectopseudomonas mendocina</name>
    <name type="common">Pseudomonas mendocina</name>
    <dbReference type="NCBI Taxonomy" id="300"/>
    <lineage>
        <taxon>Bacteria</taxon>
        <taxon>Pseudomonadati</taxon>
        <taxon>Pseudomonadota</taxon>
        <taxon>Gammaproteobacteria</taxon>
        <taxon>Pseudomonadales</taxon>
        <taxon>Pseudomonadaceae</taxon>
        <taxon>Ectopseudomonas</taxon>
    </lineage>
</organism>
<dbReference type="AlphaFoldDB" id="A0ABD7RY90"/>
<evidence type="ECO:0008006" key="4">
    <source>
        <dbReference type="Google" id="ProtNLM"/>
    </source>
</evidence>
<evidence type="ECO:0000313" key="3">
    <source>
        <dbReference type="Proteomes" id="UP000317327"/>
    </source>
</evidence>
<evidence type="ECO:0000313" key="2">
    <source>
        <dbReference type="EMBL" id="TRO19379.1"/>
    </source>
</evidence>
<evidence type="ECO:0000256" key="1">
    <source>
        <dbReference type="SAM" id="Coils"/>
    </source>
</evidence>
<feature type="coiled-coil region" evidence="1">
    <location>
        <begin position="86"/>
        <end position="113"/>
    </location>
</feature>
<dbReference type="RefSeq" id="WP_143500918.1">
    <property type="nucleotide sequence ID" value="NZ_SCFV01000003.1"/>
</dbReference>
<gene>
    <name evidence="2" type="ORF">EQ836_07590</name>
</gene>
<name>A0ABD7RY90_ECTME</name>
<keyword evidence="1" id="KW-0175">Coiled coil</keyword>